<dbReference type="EMBL" id="JACHMK010000001">
    <property type="protein sequence ID" value="MBB6333495.1"/>
    <property type="molecule type" value="Genomic_DNA"/>
</dbReference>
<reference evidence="2" key="1">
    <citation type="submission" date="2020-08" db="EMBL/GenBank/DDBJ databases">
        <title>Sequencing the genomes of 1000 actinobacteria strains.</title>
        <authorList>
            <person name="Klenk H.-P."/>
        </authorList>
    </citation>
    <scope>NUCLEOTIDE SEQUENCE</scope>
    <source>
        <strain evidence="2">DSM 10695</strain>
    </source>
</reference>
<organism evidence="2 3">
    <name type="scientific">Schaalia hyovaginalis</name>
    <dbReference type="NCBI Taxonomy" id="29316"/>
    <lineage>
        <taxon>Bacteria</taxon>
        <taxon>Bacillati</taxon>
        <taxon>Actinomycetota</taxon>
        <taxon>Actinomycetes</taxon>
        <taxon>Actinomycetales</taxon>
        <taxon>Actinomycetaceae</taxon>
        <taxon>Schaalia</taxon>
    </lineage>
</organism>
<name>A0A923E2S4_9ACTO</name>
<comment type="caution">
    <text evidence="2">The sequence shown here is derived from an EMBL/GenBank/DDBJ whole genome shotgun (WGS) entry which is preliminary data.</text>
</comment>
<feature type="region of interest" description="Disordered" evidence="1">
    <location>
        <begin position="111"/>
        <end position="142"/>
    </location>
</feature>
<feature type="compositionally biased region" description="Basic and acidic residues" evidence="1">
    <location>
        <begin position="122"/>
        <end position="142"/>
    </location>
</feature>
<dbReference type="Proteomes" id="UP000617426">
    <property type="component" value="Unassembled WGS sequence"/>
</dbReference>
<evidence type="ECO:0000256" key="1">
    <source>
        <dbReference type="SAM" id="MobiDB-lite"/>
    </source>
</evidence>
<evidence type="ECO:0000313" key="2">
    <source>
        <dbReference type="EMBL" id="MBB6333495.1"/>
    </source>
</evidence>
<evidence type="ECO:0000313" key="3">
    <source>
        <dbReference type="Proteomes" id="UP000617426"/>
    </source>
</evidence>
<dbReference type="RefSeq" id="WP_184451210.1">
    <property type="nucleotide sequence ID" value="NZ_JACHMK010000001.1"/>
</dbReference>
<dbReference type="Pfam" id="PF09981">
    <property type="entry name" value="DUF2218"/>
    <property type="match status" value="1"/>
</dbReference>
<dbReference type="AlphaFoldDB" id="A0A923E2S4"/>
<dbReference type="Gene3D" id="3.30.310.50">
    <property type="entry name" value="Alpha-D-phosphohexomutase, C-terminal domain"/>
    <property type="match status" value="1"/>
</dbReference>
<sequence>MNDSDVRTSTARVSTDKPARYGKQLASHMGRRIPAVWDEGSCLGELRFTRDGIESGTCALSCEEDALILELRAPSDEELERIEAVVGVHLARFGAKDSLSVAWVRADGAKGATLGPFSPEEVAEHNRLRRESRAARHHDDEG</sequence>
<accession>A0A923E2S4</accession>
<protein>
    <recommendedName>
        <fullName evidence="4">DUF2218 domain-containing protein</fullName>
    </recommendedName>
</protein>
<gene>
    <name evidence="2" type="ORF">HD592_000060</name>
</gene>
<keyword evidence="3" id="KW-1185">Reference proteome</keyword>
<dbReference type="InterPro" id="IPR014543">
    <property type="entry name" value="UCP028291"/>
</dbReference>
<proteinExistence type="predicted"/>
<evidence type="ECO:0008006" key="4">
    <source>
        <dbReference type="Google" id="ProtNLM"/>
    </source>
</evidence>